<evidence type="ECO:0000259" key="1">
    <source>
        <dbReference type="Pfam" id="PF06456"/>
    </source>
</evidence>
<reference evidence="4" key="2">
    <citation type="submission" date="2019-09" db="UniProtKB">
        <authorList>
            <consortium name="WormBaseParasite"/>
        </authorList>
    </citation>
    <scope>IDENTIFICATION</scope>
</reference>
<protein>
    <submittedName>
        <fullName evidence="4">AH domain-containing protein</fullName>
    </submittedName>
</protein>
<feature type="domain" description="AH" evidence="1">
    <location>
        <begin position="2"/>
        <end position="70"/>
    </location>
</feature>
<keyword evidence="3" id="KW-1185">Reference proteome</keyword>
<dbReference type="EMBL" id="UZAH01003560">
    <property type="protein sequence ID" value="VDO25016.1"/>
    <property type="molecule type" value="Genomic_DNA"/>
</dbReference>
<accession>A0A183F8B0</accession>
<reference evidence="2 3" key="1">
    <citation type="submission" date="2018-11" db="EMBL/GenBank/DDBJ databases">
        <authorList>
            <consortium name="Pathogen Informatics"/>
        </authorList>
    </citation>
    <scope>NUCLEOTIDE SEQUENCE [LARGE SCALE GENOMIC DNA]</scope>
</reference>
<evidence type="ECO:0000313" key="2">
    <source>
        <dbReference type="EMBL" id="VDO25016.1"/>
    </source>
</evidence>
<organism evidence="3 4">
    <name type="scientific">Heligmosomoides polygyrus</name>
    <name type="common">Parasitic roundworm</name>
    <dbReference type="NCBI Taxonomy" id="6339"/>
    <lineage>
        <taxon>Eukaryota</taxon>
        <taxon>Metazoa</taxon>
        <taxon>Ecdysozoa</taxon>
        <taxon>Nematoda</taxon>
        <taxon>Chromadorea</taxon>
        <taxon>Rhabditida</taxon>
        <taxon>Rhabditina</taxon>
        <taxon>Rhabditomorpha</taxon>
        <taxon>Strongyloidea</taxon>
        <taxon>Heligmosomidae</taxon>
        <taxon>Heligmosomoides</taxon>
    </lineage>
</organism>
<sequence>MMKKIKHKMVEFMDTDSADALGLSRAILCNDPLLRKMKVLEDNTLLYRNLIGYFGDLFFFQEKISHFQKGVYLSLTRECRQLPMELRIVTYITDV</sequence>
<evidence type="ECO:0000313" key="3">
    <source>
        <dbReference type="Proteomes" id="UP000050761"/>
    </source>
</evidence>
<dbReference type="GO" id="GO:0019904">
    <property type="term" value="F:protein domain specific binding"/>
    <property type="evidence" value="ECO:0007669"/>
    <property type="project" value="InterPro"/>
</dbReference>
<dbReference type="InterPro" id="IPR010504">
    <property type="entry name" value="AH_dom"/>
</dbReference>
<evidence type="ECO:0000313" key="4">
    <source>
        <dbReference type="WBParaSite" id="HPBE_0000240201-mRNA-1"/>
    </source>
</evidence>
<dbReference type="WBParaSite" id="HPBE_0000240201-mRNA-1">
    <property type="protein sequence ID" value="HPBE_0000240201-mRNA-1"/>
    <property type="gene ID" value="HPBE_0000240201"/>
</dbReference>
<dbReference type="OrthoDB" id="5917245at2759"/>
<accession>A0A3P7TTA4</accession>
<dbReference type="Pfam" id="PF06456">
    <property type="entry name" value="Arfaptin"/>
    <property type="match status" value="1"/>
</dbReference>
<proteinExistence type="predicted"/>
<name>A0A183F8B0_HELPZ</name>
<gene>
    <name evidence="2" type="ORF">HPBE_LOCUS2403</name>
</gene>
<dbReference type="AlphaFoldDB" id="A0A183F8B0"/>
<dbReference type="Proteomes" id="UP000050761">
    <property type="component" value="Unassembled WGS sequence"/>
</dbReference>